<dbReference type="RefSeq" id="WP_212010144.1">
    <property type="nucleotide sequence ID" value="NZ_JAAFYZ010000051.1"/>
</dbReference>
<organism evidence="6 7">
    <name type="scientific">Catenulispora pinistramenti</name>
    <dbReference type="NCBI Taxonomy" id="2705254"/>
    <lineage>
        <taxon>Bacteria</taxon>
        <taxon>Bacillati</taxon>
        <taxon>Actinomycetota</taxon>
        <taxon>Actinomycetes</taxon>
        <taxon>Catenulisporales</taxon>
        <taxon>Catenulisporaceae</taxon>
        <taxon>Catenulispora</taxon>
    </lineage>
</organism>
<protein>
    <submittedName>
        <fullName evidence="6">3-hydroxyacyl-CoA dehydrogenase family protein</fullName>
    </submittedName>
</protein>
<dbReference type="InterPro" id="IPR006176">
    <property type="entry name" value="3-OHacyl-CoA_DH_NAD-bd"/>
</dbReference>
<comment type="pathway">
    <text evidence="1">Lipid metabolism; butanoate metabolism.</text>
</comment>
<comment type="similarity">
    <text evidence="2">Belongs to the 3-hydroxyacyl-CoA dehydrogenase family.</text>
</comment>
<dbReference type="PANTHER" id="PTHR48075">
    <property type="entry name" value="3-HYDROXYACYL-COA DEHYDROGENASE FAMILY PROTEIN"/>
    <property type="match status" value="1"/>
</dbReference>
<evidence type="ECO:0000313" key="7">
    <source>
        <dbReference type="Proteomes" id="UP000730482"/>
    </source>
</evidence>
<dbReference type="InterPro" id="IPR006108">
    <property type="entry name" value="3HC_DH_C"/>
</dbReference>
<dbReference type="InterPro" id="IPR013328">
    <property type="entry name" value="6PGD_dom2"/>
</dbReference>
<dbReference type="EMBL" id="JAAFYZ010000051">
    <property type="protein sequence ID" value="MBS2548569.1"/>
    <property type="molecule type" value="Genomic_DNA"/>
</dbReference>
<dbReference type="PIRSF" id="PIRSF000105">
    <property type="entry name" value="HCDH"/>
    <property type="match status" value="1"/>
</dbReference>
<evidence type="ECO:0000256" key="2">
    <source>
        <dbReference type="ARBA" id="ARBA00009463"/>
    </source>
</evidence>
<keyword evidence="3" id="KW-0560">Oxidoreductase</keyword>
<dbReference type="PANTHER" id="PTHR48075:SF5">
    <property type="entry name" value="3-HYDROXYBUTYRYL-COA DEHYDROGENASE"/>
    <property type="match status" value="1"/>
</dbReference>
<sequence length="284" mass="29884">MSGPVNPVGVVGAGVIGSSVAHAVARAGIPVVLHDTSPEALADARRAIDAADRLTRLRRGPAEQAPITFTGNLADLGLCEVVVENVTEDIALKEEVHRAIDAVVAPDCVVAVNTSGVPISRLALATEHPARVVGAHFMNPVALIDTVEVVRTDFVDAAAMDRLRALLGRMGKHGVVVRDEAGFVINRCLMMFVNEAAALCAQGVATPAQIDRLFSGCLGHKSGPLRTADLIGVDTVVRTLDVLAGYHGKDRFTPAPVLLEMVGQGRLGRKSGHGFYTYQTKGEH</sequence>
<name>A0ABS5KRA3_9ACTN</name>
<feature type="domain" description="3-hydroxyacyl-CoA dehydrogenase C-terminal" evidence="4">
    <location>
        <begin position="182"/>
        <end position="278"/>
    </location>
</feature>
<gene>
    <name evidence="6" type="ORF">KGQ19_17010</name>
</gene>
<comment type="caution">
    <text evidence="6">The sequence shown here is derived from an EMBL/GenBank/DDBJ whole genome shotgun (WGS) entry which is preliminary data.</text>
</comment>
<keyword evidence="7" id="KW-1185">Reference proteome</keyword>
<dbReference type="InterPro" id="IPR022694">
    <property type="entry name" value="3-OHacyl-CoA_DH"/>
</dbReference>
<evidence type="ECO:0000256" key="3">
    <source>
        <dbReference type="ARBA" id="ARBA00023002"/>
    </source>
</evidence>
<evidence type="ECO:0000256" key="1">
    <source>
        <dbReference type="ARBA" id="ARBA00005086"/>
    </source>
</evidence>
<evidence type="ECO:0000259" key="5">
    <source>
        <dbReference type="Pfam" id="PF02737"/>
    </source>
</evidence>
<dbReference type="InterPro" id="IPR036291">
    <property type="entry name" value="NAD(P)-bd_dom_sf"/>
</dbReference>
<dbReference type="Pfam" id="PF00725">
    <property type="entry name" value="3HCDH"/>
    <property type="match status" value="1"/>
</dbReference>
<dbReference type="InterPro" id="IPR008927">
    <property type="entry name" value="6-PGluconate_DH-like_C_sf"/>
</dbReference>
<dbReference type="Gene3D" id="3.40.50.720">
    <property type="entry name" value="NAD(P)-binding Rossmann-like Domain"/>
    <property type="match status" value="1"/>
</dbReference>
<proteinExistence type="inferred from homology"/>
<reference evidence="6 7" key="1">
    <citation type="submission" date="2020-02" db="EMBL/GenBank/DDBJ databases">
        <title>Acidophilic actinobacteria isolated from forest soil.</title>
        <authorList>
            <person name="Golinska P."/>
        </authorList>
    </citation>
    <scope>NUCLEOTIDE SEQUENCE [LARGE SCALE GENOMIC DNA]</scope>
    <source>
        <strain evidence="6 7">NL8</strain>
    </source>
</reference>
<feature type="domain" description="3-hydroxyacyl-CoA dehydrogenase NAD binding" evidence="5">
    <location>
        <begin position="8"/>
        <end position="179"/>
    </location>
</feature>
<evidence type="ECO:0000313" key="6">
    <source>
        <dbReference type="EMBL" id="MBS2548569.1"/>
    </source>
</evidence>
<evidence type="ECO:0000259" key="4">
    <source>
        <dbReference type="Pfam" id="PF00725"/>
    </source>
</evidence>
<dbReference type="SUPFAM" id="SSF48179">
    <property type="entry name" value="6-phosphogluconate dehydrogenase C-terminal domain-like"/>
    <property type="match status" value="1"/>
</dbReference>
<dbReference type="SUPFAM" id="SSF51735">
    <property type="entry name" value="NAD(P)-binding Rossmann-fold domains"/>
    <property type="match status" value="1"/>
</dbReference>
<dbReference type="Pfam" id="PF02737">
    <property type="entry name" value="3HCDH_N"/>
    <property type="match status" value="1"/>
</dbReference>
<accession>A0ABS5KRA3</accession>
<dbReference type="Gene3D" id="1.10.1040.10">
    <property type="entry name" value="N-(1-d-carboxylethyl)-l-norvaline Dehydrogenase, domain 2"/>
    <property type="match status" value="1"/>
</dbReference>
<dbReference type="Proteomes" id="UP000730482">
    <property type="component" value="Unassembled WGS sequence"/>
</dbReference>